<gene>
    <name evidence="6" type="ORF">BYL167_LOCUS7345</name>
    <name evidence="1" type="ORF">CJN711_LOCUS17668</name>
    <name evidence="5" type="ORF">GIL414_LOCUS5328</name>
    <name evidence="2" type="ORF">KQP761_LOCUS8624</name>
    <name evidence="3" type="ORF">MBJ925_LOCUS12727</name>
    <name evidence="7" type="ORF">OVN521_LOCUS21056</name>
    <name evidence="4" type="ORF">SMN809_LOCUS3067</name>
</gene>
<dbReference type="EMBL" id="CAJNOV010008255">
    <property type="protein sequence ID" value="CAF1315744.1"/>
    <property type="molecule type" value="Genomic_DNA"/>
</dbReference>
<dbReference type="EMBL" id="CAJOBG010004290">
    <property type="protein sequence ID" value="CAF4104214.1"/>
    <property type="molecule type" value="Genomic_DNA"/>
</dbReference>
<dbReference type="Proteomes" id="UP000663866">
    <property type="component" value="Unassembled WGS sequence"/>
</dbReference>
<dbReference type="Proteomes" id="UP000663855">
    <property type="component" value="Unassembled WGS sequence"/>
</dbReference>
<dbReference type="AlphaFoldDB" id="A0A815EXB0"/>
<evidence type="ECO:0000313" key="3">
    <source>
        <dbReference type="EMBL" id="CAF2049378.1"/>
    </source>
</evidence>
<protein>
    <submittedName>
        <fullName evidence="1">Uncharacterized protein</fullName>
    </submittedName>
</protein>
<keyword evidence="9" id="KW-1185">Reference proteome</keyword>
<evidence type="ECO:0000313" key="7">
    <source>
        <dbReference type="EMBL" id="CAF4104214.1"/>
    </source>
</evidence>
<evidence type="ECO:0000313" key="8">
    <source>
        <dbReference type="Proteomes" id="UP000663855"/>
    </source>
</evidence>
<dbReference type="OrthoDB" id="9988131at2759"/>
<evidence type="ECO:0000313" key="9">
    <source>
        <dbReference type="Proteomes" id="UP000663866"/>
    </source>
</evidence>
<evidence type="ECO:0000313" key="2">
    <source>
        <dbReference type="EMBL" id="CAF1379222.1"/>
    </source>
</evidence>
<dbReference type="EMBL" id="CAJNOW010003343">
    <property type="protein sequence ID" value="CAF1379222.1"/>
    <property type="molecule type" value="Genomic_DNA"/>
</dbReference>
<dbReference type="Proteomes" id="UP000676336">
    <property type="component" value="Unassembled WGS sequence"/>
</dbReference>
<accession>A0A815EXB0</accession>
<dbReference type="EMBL" id="CAJNRE010005762">
    <property type="protein sequence ID" value="CAF2049378.1"/>
    <property type="molecule type" value="Genomic_DNA"/>
</dbReference>
<dbReference type="Proteomes" id="UP000663824">
    <property type="component" value="Unassembled WGS sequence"/>
</dbReference>
<dbReference type="EMBL" id="CAJOBI010000606">
    <property type="protein sequence ID" value="CAF3834500.1"/>
    <property type="molecule type" value="Genomic_DNA"/>
</dbReference>
<dbReference type="Proteomes" id="UP000681720">
    <property type="component" value="Unassembled WGS sequence"/>
</dbReference>
<evidence type="ECO:0000313" key="5">
    <source>
        <dbReference type="EMBL" id="CAF3876715.1"/>
    </source>
</evidence>
<name>A0A815EXB0_9BILA</name>
<dbReference type="EMBL" id="CAJOBJ010001391">
    <property type="protein sequence ID" value="CAF3876715.1"/>
    <property type="molecule type" value="Genomic_DNA"/>
</dbReference>
<dbReference type="Proteomes" id="UP000681967">
    <property type="component" value="Unassembled WGS sequence"/>
</dbReference>
<dbReference type="Proteomes" id="UP000663834">
    <property type="component" value="Unassembled WGS sequence"/>
</dbReference>
<evidence type="ECO:0000313" key="1">
    <source>
        <dbReference type="EMBL" id="CAF1315744.1"/>
    </source>
</evidence>
<dbReference type="EMBL" id="CAJOBH010001895">
    <property type="protein sequence ID" value="CAF3879073.1"/>
    <property type="molecule type" value="Genomic_DNA"/>
</dbReference>
<proteinExistence type="predicted"/>
<organism evidence="1 8">
    <name type="scientific">Rotaria magnacalcarata</name>
    <dbReference type="NCBI Taxonomy" id="392030"/>
    <lineage>
        <taxon>Eukaryota</taxon>
        <taxon>Metazoa</taxon>
        <taxon>Spiralia</taxon>
        <taxon>Gnathifera</taxon>
        <taxon>Rotifera</taxon>
        <taxon>Eurotatoria</taxon>
        <taxon>Bdelloidea</taxon>
        <taxon>Philodinida</taxon>
        <taxon>Philodinidae</taxon>
        <taxon>Rotaria</taxon>
    </lineage>
</organism>
<reference evidence="1" key="1">
    <citation type="submission" date="2021-02" db="EMBL/GenBank/DDBJ databases">
        <authorList>
            <person name="Nowell W R."/>
        </authorList>
    </citation>
    <scope>NUCLEOTIDE SEQUENCE</scope>
</reference>
<comment type="caution">
    <text evidence="1">The sequence shown here is derived from an EMBL/GenBank/DDBJ whole genome shotgun (WGS) entry which is preliminary data.</text>
</comment>
<evidence type="ECO:0000313" key="4">
    <source>
        <dbReference type="EMBL" id="CAF3834500.1"/>
    </source>
</evidence>
<evidence type="ECO:0000313" key="6">
    <source>
        <dbReference type="EMBL" id="CAF3879073.1"/>
    </source>
</evidence>
<sequence>MDYLLNFLKSTKTIQVHQAIMSQFNIIWLDANALDAKSSFRSKLGATELFTNVDSCVKYVKSHSNVPIYLIVSGSFAKEAIPKIYDSPKLVQIFIFCGSVTAYAEWAMDYRDKVMIFDHGDDLLERLWNDLQTSLQEQGMLCLKLATEYKQRALQFKQSCC</sequence>